<evidence type="ECO:0000256" key="1">
    <source>
        <dbReference type="SAM" id="MobiDB-lite"/>
    </source>
</evidence>
<evidence type="ECO:0000313" key="3">
    <source>
        <dbReference type="Proteomes" id="UP000462055"/>
    </source>
</evidence>
<reference evidence="2" key="1">
    <citation type="submission" date="2019-12" db="EMBL/GenBank/DDBJ databases">
        <title>Actinomadura physcomitrii sp. nov., a novel actinomycete isolated from moss [Physcomitrium sphaericum (Ludw) Fuernr].</title>
        <authorList>
            <person name="Zhuang X."/>
        </authorList>
    </citation>
    <scope>NUCLEOTIDE SEQUENCE [LARGE SCALE GENOMIC DNA]</scope>
    <source>
        <strain evidence="2">LD22</strain>
    </source>
</reference>
<feature type="compositionally biased region" description="Basic and acidic residues" evidence="1">
    <location>
        <begin position="33"/>
        <end position="46"/>
    </location>
</feature>
<dbReference type="Proteomes" id="UP000462055">
    <property type="component" value="Unassembled WGS sequence"/>
</dbReference>
<dbReference type="AlphaFoldDB" id="A0A6I4MNA0"/>
<proteinExistence type="predicted"/>
<dbReference type="RefSeq" id="WP_160573991.1">
    <property type="nucleotide sequence ID" value="NZ_WBMS02000065.1"/>
</dbReference>
<sequence>MHQYGLFRAILRRFVPPLAGGPALTWQDAGEQEIPKKVATDVDPARLHSTRQ</sequence>
<evidence type="ECO:0000313" key="2">
    <source>
        <dbReference type="EMBL" id="MWA07183.1"/>
    </source>
</evidence>
<dbReference type="EMBL" id="WBMS02000065">
    <property type="protein sequence ID" value="MWA07183.1"/>
    <property type="molecule type" value="Genomic_DNA"/>
</dbReference>
<name>A0A6I4MNA0_9ACTN</name>
<accession>A0A6I4MNA0</accession>
<keyword evidence="3" id="KW-1185">Reference proteome</keyword>
<gene>
    <name evidence="2" type="ORF">F8568_043975</name>
</gene>
<organism evidence="2 3">
    <name type="scientific">Actinomadura physcomitrii</name>
    <dbReference type="NCBI Taxonomy" id="2650748"/>
    <lineage>
        <taxon>Bacteria</taxon>
        <taxon>Bacillati</taxon>
        <taxon>Actinomycetota</taxon>
        <taxon>Actinomycetes</taxon>
        <taxon>Streptosporangiales</taxon>
        <taxon>Thermomonosporaceae</taxon>
        <taxon>Actinomadura</taxon>
    </lineage>
</organism>
<comment type="caution">
    <text evidence="2">The sequence shown here is derived from an EMBL/GenBank/DDBJ whole genome shotgun (WGS) entry which is preliminary data.</text>
</comment>
<feature type="region of interest" description="Disordered" evidence="1">
    <location>
        <begin position="25"/>
        <end position="52"/>
    </location>
</feature>
<protein>
    <submittedName>
        <fullName evidence="2">Uncharacterized protein</fullName>
    </submittedName>
</protein>